<dbReference type="SUPFAM" id="SSF55073">
    <property type="entry name" value="Nucleotide cyclase"/>
    <property type="match status" value="1"/>
</dbReference>
<feature type="transmembrane region" description="Helical" evidence="1">
    <location>
        <begin position="426"/>
        <end position="449"/>
    </location>
</feature>
<dbReference type="Proteomes" id="UP001595476">
    <property type="component" value="Unassembled WGS sequence"/>
</dbReference>
<dbReference type="InterPro" id="IPR001054">
    <property type="entry name" value="A/G_cyclase"/>
</dbReference>
<dbReference type="Gene3D" id="3.30.70.1230">
    <property type="entry name" value="Nucleotide cyclase"/>
    <property type="match status" value="1"/>
</dbReference>
<dbReference type="SMART" id="SM00044">
    <property type="entry name" value="CYCc"/>
    <property type="match status" value="1"/>
</dbReference>
<evidence type="ECO:0000259" key="2">
    <source>
        <dbReference type="PROSITE" id="PS50125"/>
    </source>
</evidence>
<dbReference type="PANTHER" id="PTHR43081">
    <property type="entry name" value="ADENYLATE CYCLASE, TERMINAL-DIFFERENTIATION SPECIFIC-RELATED"/>
    <property type="match status" value="1"/>
</dbReference>
<dbReference type="InterPro" id="IPR029787">
    <property type="entry name" value="Nucleotide_cyclase"/>
</dbReference>
<feature type="transmembrane region" description="Helical" evidence="1">
    <location>
        <begin position="373"/>
        <end position="395"/>
    </location>
</feature>
<dbReference type="Pfam" id="PF05226">
    <property type="entry name" value="CHASE2"/>
    <property type="match status" value="1"/>
</dbReference>
<keyword evidence="1" id="KW-0812">Transmembrane</keyword>
<comment type="caution">
    <text evidence="3">The sequence shown here is derived from an EMBL/GenBank/DDBJ whole genome shotgun (WGS) entry which is preliminary data.</text>
</comment>
<evidence type="ECO:0000256" key="1">
    <source>
        <dbReference type="SAM" id="Phobius"/>
    </source>
</evidence>
<name>A0ABV7HA78_9GAMM</name>
<dbReference type="Pfam" id="PF00211">
    <property type="entry name" value="Guanylate_cyc"/>
    <property type="match status" value="1"/>
</dbReference>
<evidence type="ECO:0000313" key="3">
    <source>
        <dbReference type="EMBL" id="MFC3150828.1"/>
    </source>
</evidence>
<dbReference type="InterPro" id="IPR007890">
    <property type="entry name" value="CHASE2"/>
</dbReference>
<proteinExistence type="predicted"/>
<organism evidence="3 4">
    <name type="scientific">Litoribrevibacter euphylliae</name>
    <dbReference type="NCBI Taxonomy" id="1834034"/>
    <lineage>
        <taxon>Bacteria</taxon>
        <taxon>Pseudomonadati</taxon>
        <taxon>Pseudomonadota</taxon>
        <taxon>Gammaproteobacteria</taxon>
        <taxon>Oceanospirillales</taxon>
        <taxon>Oceanospirillaceae</taxon>
        <taxon>Litoribrevibacter</taxon>
    </lineage>
</organism>
<keyword evidence="4" id="KW-1185">Reference proteome</keyword>
<dbReference type="SMART" id="SM01080">
    <property type="entry name" value="CHASE2"/>
    <property type="match status" value="1"/>
</dbReference>
<feature type="domain" description="Guanylate cyclase" evidence="2">
    <location>
        <begin position="490"/>
        <end position="622"/>
    </location>
</feature>
<dbReference type="RefSeq" id="WP_386718348.1">
    <property type="nucleotide sequence ID" value="NZ_JBHRSZ010000002.1"/>
</dbReference>
<evidence type="ECO:0000313" key="4">
    <source>
        <dbReference type="Proteomes" id="UP001595476"/>
    </source>
</evidence>
<keyword evidence="1" id="KW-0472">Membrane</keyword>
<gene>
    <name evidence="3" type="ORF">ACFOEK_07300</name>
</gene>
<feature type="transmembrane region" description="Helical" evidence="1">
    <location>
        <begin position="402"/>
        <end position="420"/>
    </location>
</feature>
<dbReference type="CDD" id="cd07302">
    <property type="entry name" value="CHD"/>
    <property type="match status" value="1"/>
</dbReference>
<keyword evidence="1" id="KW-1133">Transmembrane helix</keyword>
<reference evidence="4" key="1">
    <citation type="journal article" date="2019" name="Int. J. Syst. Evol. Microbiol.">
        <title>The Global Catalogue of Microorganisms (GCM) 10K type strain sequencing project: providing services to taxonomists for standard genome sequencing and annotation.</title>
        <authorList>
            <consortium name="The Broad Institute Genomics Platform"/>
            <consortium name="The Broad Institute Genome Sequencing Center for Infectious Disease"/>
            <person name="Wu L."/>
            <person name="Ma J."/>
        </authorList>
    </citation>
    <scope>NUCLEOTIDE SEQUENCE [LARGE SCALE GENOMIC DNA]</scope>
    <source>
        <strain evidence="4">KCTC 52438</strain>
    </source>
</reference>
<dbReference type="PROSITE" id="PS50125">
    <property type="entry name" value="GUANYLATE_CYCLASE_2"/>
    <property type="match status" value="1"/>
</dbReference>
<accession>A0ABV7HA78</accession>
<dbReference type="EMBL" id="JBHRSZ010000002">
    <property type="protein sequence ID" value="MFC3150828.1"/>
    <property type="molecule type" value="Genomic_DNA"/>
</dbReference>
<protein>
    <submittedName>
        <fullName evidence="3">CHASE2 domain-containing protein</fullName>
    </submittedName>
</protein>
<dbReference type="InterPro" id="IPR050697">
    <property type="entry name" value="Adenylyl/Guanylyl_Cyclase_3/4"/>
</dbReference>
<dbReference type="PANTHER" id="PTHR43081:SF1">
    <property type="entry name" value="ADENYLATE CYCLASE, TERMINAL-DIFFERENTIATION SPECIFIC"/>
    <property type="match status" value="1"/>
</dbReference>
<sequence length="745" mass="83963">MADLGETKSKLFKRLNSLTTKRFIRLMLSFSILLVFLLHSSGVLQVTLLDALERFSYDVKLNSTAPHTTDHRIVIVDLDEKSLQQHGQWPWNRGLVADMVSKLLEQHQVQSISFDMVFAEPDFSDGISVLEDVGQYLPQEVVQKWQRILDFDQQFAQVIKDQPVVLGYVFQQNSEDIINQLTEPSTLLSPSIQEKLDLISPKGFTANIASLEAASPISGFFDNPIVDEDGVYRRVPLVQTYQGGIYPSLALSTLIINQDAPKLRLDIQQEQDYAAIEGLYLGSNYIATGALTDVYVPYRGRQESYPYVSASDVLQSNEPIPILKNAIVLIGTTAPGLLDLRSTPLQKNYPGVEVHANLISGMLDGTTRHRPSYSLAIEFLTLMLIGLVIIFSPFINAPFKHLSLLSALALAHTLINLYLWNSQLVIHLVSPLALIFTLLAFQTSWGFFIEARAKRHLAKLFSQYIPKELVNRMAEAPESFELSGESREMTVLFTDIRGFTNISESLPPKELSKLMKEFLTPMTEIIHKHNGTIDKYMGDAIMAFWGAPLPDDQHRYNAIHAAEEMVEALKKINNKFATRNWPTLDIGIGINTGMMDVGNMGSEYRMAYTVLGDAVNLGSRLEGLTKSYGVSTIIGEDTFRNLDGILCREIDRVKVKGKDRPVSIFEPIGYQDLLSPDEIQFIDDFNEMLLKYRAQDWPGCLEIIQKLIKRSGPHPIFKVYLERIRTYQKQPPGLDWDGVFVHTSK</sequence>